<keyword evidence="1" id="KW-0472">Membrane</keyword>
<organism evidence="2 3">
    <name type="scientific">Pseudocohnilembus persalinus</name>
    <name type="common">Ciliate</name>
    <dbReference type="NCBI Taxonomy" id="266149"/>
    <lineage>
        <taxon>Eukaryota</taxon>
        <taxon>Sar</taxon>
        <taxon>Alveolata</taxon>
        <taxon>Ciliophora</taxon>
        <taxon>Intramacronucleata</taxon>
        <taxon>Oligohymenophorea</taxon>
        <taxon>Scuticociliatia</taxon>
        <taxon>Philasterida</taxon>
        <taxon>Pseudocohnilembidae</taxon>
        <taxon>Pseudocohnilembus</taxon>
    </lineage>
</organism>
<reference evidence="2 3" key="1">
    <citation type="journal article" date="2015" name="Sci. Rep.">
        <title>Genome of the facultative scuticociliatosis pathogen Pseudocohnilembus persalinus provides insight into its virulence through horizontal gene transfer.</title>
        <authorList>
            <person name="Xiong J."/>
            <person name="Wang G."/>
            <person name="Cheng J."/>
            <person name="Tian M."/>
            <person name="Pan X."/>
            <person name="Warren A."/>
            <person name="Jiang C."/>
            <person name="Yuan D."/>
            <person name="Miao W."/>
        </authorList>
    </citation>
    <scope>NUCLEOTIDE SEQUENCE [LARGE SCALE GENOMIC DNA]</scope>
    <source>
        <strain evidence="2">36N120E</strain>
    </source>
</reference>
<dbReference type="InParanoid" id="A0A0V0QKJ0"/>
<evidence type="ECO:0000256" key="1">
    <source>
        <dbReference type="SAM" id="Phobius"/>
    </source>
</evidence>
<keyword evidence="1" id="KW-0812">Transmembrane</keyword>
<comment type="caution">
    <text evidence="2">The sequence shown here is derived from an EMBL/GenBank/DDBJ whole genome shotgun (WGS) entry which is preliminary data.</text>
</comment>
<keyword evidence="1" id="KW-1133">Transmembrane helix</keyword>
<feature type="transmembrane region" description="Helical" evidence="1">
    <location>
        <begin position="16"/>
        <end position="39"/>
    </location>
</feature>
<feature type="transmembrane region" description="Helical" evidence="1">
    <location>
        <begin position="144"/>
        <end position="164"/>
    </location>
</feature>
<sequence>MENLQNKQKKREIFRFLLLTISFGLLNGVVFALLPFIFYRPVFQCFKLKENFQEINSNYLIDYYDQFQCTELEACQIYPYEQMIILENFSMDKNQNFQVKQIENNVTEKLQQFQIYALYEYGQIYSISKEFQLFCDKKIFEANIISMTVIAATIGATFAIFYSIPRSIEQEEYQYQNQQGIVFQDI</sequence>
<dbReference type="AlphaFoldDB" id="A0A0V0QKJ0"/>
<evidence type="ECO:0008006" key="4">
    <source>
        <dbReference type="Google" id="ProtNLM"/>
    </source>
</evidence>
<name>A0A0V0QKJ0_PSEPJ</name>
<evidence type="ECO:0000313" key="2">
    <source>
        <dbReference type="EMBL" id="KRX02825.1"/>
    </source>
</evidence>
<proteinExistence type="predicted"/>
<keyword evidence="3" id="KW-1185">Reference proteome</keyword>
<gene>
    <name evidence="2" type="ORF">PPERSA_04028</name>
</gene>
<evidence type="ECO:0000313" key="3">
    <source>
        <dbReference type="Proteomes" id="UP000054937"/>
    </source>
</evidence>
<dbReference type="Proteomes" id="UP000054937">
    <property type="component" value="Unassembled WGS sequence"/>
</dbReference>
<accession>A0A0V0QKJ0</accession>
<protein>
    <recommendedName>
        <fullName evidence="4">Transmembrane protein</fullName>
    </recommendedName>
</protein>
<dbReference type="EMBL" id="LDAU01000151">
    <property type="protein sequence ID" value="KRX02825.1"/>
    <property type="molecule type" value="Genomic_DNA"/>
</dbReference>